<dbReference type="SUPFAM" id="SSF50998">
    <property type="entry name" value="Quinoprotein alcohol dehydrogenase-like"/>
    <property type="match status" value="1"/>
</dbReference>
<dbReference type="Proteomes" id="UP000464178">
    <property type="component" value="Chromosome"/>
</dbReference>
<proteinExistence type="predicted"/>
<dbReference type="KEGG" id="gms:SOIL9_40160"/>
<dbReference type="SMART" id="SM00564">
    <property type="entry name" value="PQQ"/>
    <property type="match status" value="4"/>
</dbReference>
<dbReference type="EMBL" id="LR593886">
    <property type="protein sequence ID" value="VTR93698.1"/>
    <property type="molecule type" value="Genomic_DNA"/>
</dbReference>
<organism evidence="2 3">
    <name type="scientific">Gemmata massiliana</name>
    <dbReference type="NCBI Taxonomy" id="1210884"/>
    <lineage>
        <taxon>Bacteria</taxon>
        <taxon>Pseudomonadati</taxon>
        <taxon>Planctomycetota</taxon>
        <taxon>Planctomycetia</taxon>
        <taxon>Gemmatales</taxon>
        <taxon>Gemmataceae</taxon>
        <taxon>Gemmata</taxon>
    </lineage>
</organism>
<dbReference type="AlphaFoldDB" id="A0A6P2CX34"/>
<dbReference type="RefSeq" id="WP_162668383.1">
    <property type="nucleotide sequence ID" value="NZ_LR593886.1"/>
</dbReference>
<dbReference type="InterPro" id="IPR011047">
    <property type="entry name" value="Quinoprotein_ADH-like_sf"/>
</dbReference>
<feature type="domain" description="Pyrrolo-quinoline quinone repeat" evidence="1">
    <location>
        <begin position="96"/>
        <end position="353"/>
    </location>
</feature>
<dbReference type="PANTHER" id="PTHR34512:SF30">
    <property type="entry name" value="OUTER MEMBRANE PROTEIN ASSEMBLY FACTOR BAMB"/>
    <property type="match status" value="1"/>
</dbReference>
<protein>
    <recommendedName>
        <fullName evidence="1">Pyrrolo-quinoline quinone repeat domain-containing protein</fullName>
    </recommendedName>
</protein>
<dbReference type="Gene3D" id="2.130.10.10">
    <property type="entry name" value="YVTN repeat-like/Quinoprotein amine dehydrogenase"/>
    <property type="match status" value="1"/>
</dbReference>
<dbReference type="InterPro" id="IPR002372">
    <property type="entry name" value="PQQ_rpt_dom"/>
</dbReference>
<gene>
    <name evidence="2" type="ORF">SOIL9_40160</name>
</gene>
<reference evidence="2 3" key="1">
    <citation type="submission" date="2019-05" db="EMBL/GenBank/DDBJ databases">
        <authorList>
            <consortium name="Science for Life Laboratories"/>
        </authorList>
    </citation>
    <scope>NUCLEOTIDE SEQUENCE [LARGE SCALE GENOMIC DNA]</scope>
    <source>
        <strain evidence="2">Soil9</strain>
    </source>
</reference>
<dbReference type="Pfam" id="PF13360">
    <property type="entry name" value="PQQ_2"/>
    <property type="match status" value="1"/>
</dbReference>
<name>A0A6P2CX34_9BACT</name>
<dbReference type="InterPro" id="IPR018391">
    <property type="entry name" value="PQQ_b-propeller_rpt"/>
</dbReference>
<dbReference type="Gene3D" id="2.40.10.480">
    <property type="match status" value="1"/>
</dbReference>
<evidence type="ECO:0000259" key="1">
    <source>
        <dbReference type="Pfam" id="PF13360"/>
    </source>
</evidence>
<evidence type="ECO:0000313" key="2">
    <source>
        <dbReference type="EMBL" id="VTR93698.1"/>
    </source>
</evidence>
<keyword evidence="3" id="KW-1185">Reference proteome</keyword>
<accession>A0A6P2CX34</accession>
<sequence>MRLFWSLVVTVASAGATTAEDWPQWLGTKRDGVWRETDLVEKFPQGGPKQVWKTEVGVGYAGPAVANGKVFLLDLVPAADAKLPESGFAKGKVSGKERVQCLDAATGKKVWAIDYPAEYTISYAAGPRCTPTVDGDLVYTLGAMGDLKALSAADGKVVWSKNFMKDYNASLPVWGFSSHPLVDGDKLICLAGGSDDRLVIAFDKKTGKELWASQSCQGDFGYSPPMIYEFGGKRQLIIWHTRAVLGLEPETGKRLWRVDFDVRYALTAPTPRKVGDDKLFITSFYNGSMLLKVGADKADIVWKSKAKGETPDLTTDLSSIMATPVIVGDNVYGVCSYGQLRCIETNTGKRVWESMLATRGKRTPEKIAADPEPDGKERWSLAFLIPQGDRYFLFNEQGDLIIAKLTPKGYEEIDRAHIIEPTNTMAGNGRLVVWMHPAFANKCVFARNDKELICVSLAK</sequence>
<evidence type="ECO:0000313" key="3">
    <source>
        <dbReference type="Proteomes" id="UP000464178"/>
    </source>
</evidence>
<dbReference type="PANTHER" id="PTHR34512">
    <property type="entry name" value="CELL SURFACE PROTEIN"/>
    <property type="match status" value="1"/>
</dbReference>
<dbReference type="InterPro" id="IPR015943">
    <property type="entry name" value="WD40/YVTN_repeat-like_dom_sf"/>
</dbReference>